<proteinExistence type="predicted"/>
<feature type="region of interest" description="Disordered" evidence="1">
    <location>
        <begin position="63"/>
        <end position="89"/>
    </location>
</feature>
<dbReference type="EMBL" id="CP126215">
    <property type="protein sequence ID" value="WIA16911.1"/>
    <property type="molecule type" value="Genomic_DNA"/>
</dbReference>
<keyword evidence="3" id="KW-1185">Reference proteome</keyword>
<dbReference type="Proteomes" id="UP001244341">
    <property type="component" value="Chromosome 8b"/>
</dbReference>
<accession>A0ABY8U8Y3</accession>
<protein>
    <submittedName>
        <fullName evidence="2">Uncharacterized protein</fullName>
    </submittedName>
</protein>
<sequence length="126" mass="13203">MQQELESIQAKLERHKARLEQVRAGIHDAKASNNREEWQQLQALELELLGVIRELQAEKNRLSSQSAAAAAAGGGGAPGAAAGAAAAAGGPKMRTAMDDIMAVYCAAVRVLTKGALGSDHEHVKAH</sequence>
<feature type="compositionally biased region" description="Low complexity" evidence="1">
    <location>
        <begin position="79"/>
        <end position="89"/>
    </location>
</feature>
<organism evidence="2 3">
    <name type="scientific">Tetradesmus obliquus</name>
    <name type="common">Green alga</name>
    <name type="synonym">Acutodesmus obliquus</name>
    <dbReference type="NCBI Taxonomy" id="3088"/>
    <lineage>
        <taxon>Eukaryota</taxon>
        <taxon>Viridiplantae</taxon>
        <taxon>Chlorophyta</taxon>
        <taxon>core chlorophytes</taxon>
        <taxon>Chlorophyceae</taxon>
        <taxon>CS clade</taxon>
        <taxon>Sphaeropleales</taxon>
        <taxon>Scenedesmaceae</taxon>
        <taxon>Tetradesmus</taxon>
    </lineage>
</organism>
<reference evidence="2 3" key="1">
    <citation type="submission" date="2023-05" db="EMBL/GenBank/DDBJ databases">
        <title>A 100% complete, gapless, phased diploid assembly of the Scenedesmus obliquus UTEX 3031 genome.</title>
        <authorList>
            <person name="Biondi T.C."/>
            <person name="Hanschen E.R."/>
            <person name="Kwon T."/>
            <person name="Eng W."/>
            <person name="Kruse C.P.S."/>
            <person name="Koehler S.I."/>
            <person name="Kunde Y."/>
            <person name="Gleasner C.D."/>
            <person name="You Mak K.T."/>
            <person name="Polle J."/>
            <person name="Hovde B.T."/>
            <person name="Starkenburg S.R."/>
        </authorList>
    </citation>
    <scope>NUCLEOTIDE SEQUENCE [LARGE SCALE GENOMIC DNA]</scope>
    <source>
        <strain evidence="2 3">DOE0152z</strain>
    </source>
</reference>
<evidence type="ECO:0000256" key="1">
    <source>
        <dbReference type="SAM" id="MobiDB-lite"/>
    </source>
</evidence>
<evidence type="ECO:0000313" key="2">
    <source>
        <dbReference type="EMBL" id="WIA16911.1"/>
    </source>
</evidence>
<name>A0ABY8U8Y3_TETOB</name>
<gene>
    <name evidence="2" type="ORF">OEZ85_013838</name>
</gene>
<evidence type="ECO:0000313" key="3">
    <source>
        <dbReference type="Proteomes" id="UP001244341"/>
    </source>
</evidence>